<name>A0A6C0CMZ7_9ZZZZ</name>
<feature type="transmembrane region" description="Helical" evidence="1">
    <location>
        <begin position="242"/>
        <end position="265"/>
    </location>
</feature>
<sequence length="268" mass="30777">MHVIGVFTSQPKSVNRAEDTIRSIVNQTRAPDEIFWHYPYYCKRFKCAYPEVPDWVSKYPKLKVVRCEDYGPSTKIVPLLDRRDIPVDSSILIFDDDTLYHEKCVETLMRLQSQNVGVGFCGHTFFTKPFRFTANHADGELRVALFNRVRILLCAGMVLYPRKMFALSSDDYMKIISKHPTFWLNDDHVYGHLAYKSGVPLHLIKSPGTIFHECRDGHLSGINHTKNAEIQMFMRGMLGLPVAEIAVIISMLLAFVYVILVVVLYSKI</sequence>
<accession>A0A6C0CMZ7</accession>
<keyword evidence="1" id="KW-0472">Membrane</keyword>
<evidence type="ECO:0000313" key="2">
    <source>
        <dbReference type="EMBL" id="QHT05069.1"/>
    </source>
</evidence>
<proteinExistence type="predicted"/>
<keyword evidence="1" id="KW-0812">Transmembrane</keyword>
<dbReference type="EMBL" id="MN739449">
    <property type="protein sequence ID" value="QHT05069.1"/>
    <property type="molecule type" value="Genomic_DNA"/>
</dbReference>
<organism evidence="2">
    <name type="scientific">viral metagenome</name>
    <dbReference type="NCBI Taxonomy" id="1070528"/>
    <lineage>
        <taxon>unclassified sequences</taxon>
        <taxon>metagenomes</taxon>
        <taxon>organismal metagenomes</taxon>
    </lineage>
</organism>
<evidence type="ECO:0000256" key="1">
    <source>
        <dbReference type="SAM" id="Phobius"/>
    </source>
</evidence>
<reference evidence="2" key="1">
    <citation type="journal article" date="2020" name="Nature">
        <title>Giant virus diversity and host interactions through global metagenomics.</title>
        <authorList>
            <person name="Schulz F."/>
            <person name="Roux S."/>
            <person name="Paez-Espino D."/>
            <person name="Jungbluth S."/>
            <person name="Walsh D.A."/>
            <person name="Denef V.J."/>
            <person name="McMahon K.D."/>
            <person name="Konstantinidis K.T."/>
            <person name="Eloe-Fadrosh E.A."/>
            <person name="Kyrpides N.C."/>
            <person name="Woyke T."/>
        </authorList>
    </citation>
    <scope>NUCLEOTIDE SEQUENCE</scope>
    <source>
        <strain evidence="2">GVMAG-M-3300021354-14</strain>
    </source>
</reference>
<dbReference type="AlphaFoldDB" id="A0A6C0CMZ7"/>
<evidence type="ECO:0008006" key="3">
    <source>
        <dbReference type="Google" id="ProtNLM"/>
    </source>
</evidence>
<keyword evidence="1" id="KW-1133">Transmembrane helix</keyword>
<dbReference type="SUPFAM" id="SSF53448">
    <property type="entry name" value="Nucleotide-diphospho-sugar transferases"/>
    <property type="match status" value="1"/>
</dbReference>
<protein>
    <recommendedName>
        <fullName evidence="3">Glycosyltransferase</fullName>
    </recommendedName>
</protein>
<dbReference type="InterPro" id="IPR029044">
    <property type="entry name" value="Nucleotide-diphossugar_trans"/>
</dbReference>